<organism evidence="3 4">
    <name type="scientific">Roseateles oligotrophus</name>
    <dbReference type="NCBI Taxonomy" id="1769250"/>
    <lineage>
        <taxon>Bacteria</taxon>
        <taxon>Pseudomonadati</taxon>
        <taxon>Pseudomonadota</taxon>
        <taxon>Betaproteobacteria</taxon>
        <taxon>Burkholderiales</taxon>
        <taxon>Sphaerotilaceae</taxon>
        <taxon>Roseateles</taxon>
    </lineage>
</organism>
<dbReference type="Pfam" id="PF13609">
    <property type="entry name" value="Porin_4"/>
    <property type="match status" value="1"/>
</dbReference>
<dbReference type="Gene3D" id="2.40.160.10">
    <property type="entry name" value="Porin"/>
    <property type="match status" value="1"/>
</dbReference>
<evidence type="ECO:0000313" key="4">
    <source>
        <dbReference type="Proteomes" id="UP001209701"/>
    </source>
</evidence>
<accession>A0ABT2YK74</accession>
<comment type="caution">
    <text evidence="3">The sequence shown here is derived from an EMBL/GenBank/DDBJ whole genome shotgun (WGS) entry which is preliminary data.</text>
</comment>
<dbReference type="Proteomes" id="UP001209701">
    <property type="component" value="Unassembled WGS sequence"/>
</dbReference>
<evidence type="ECO:0000313" key="3">
    <source>
        <dbReference type="EMBL" id="MCV2370462.1"/>
    </source>
</evidence>
<dbReference type="InterPro" id="IPR033900">
    <property type="entry name" value="Gram_neg_porin_domain"/>
</dbReference>
<gene>
    <name evidence="3" type="ORF">LNV07_20465</name>
</gene>
<dbReference type="SUPFAM" id="SSF56935">
    <property type="entry name" value="Porins"/>
    <property type="match status" value="1"/>
</dbReference>
<reference evidence="3 4" key="1">
    <citation type="submission" date="2021-11" db="EMBL/GenBank/DDBJ databases">
        <authorList>
            <person name="Liang Q."/>
            <person name="Mou H."/>
            <person name="Liu Z."/>
        </authorList>
    </citation>
    <scope>NUCLEOTIDE SEQUENCE [LARGE SCALE GENOMIC DNA]</scope>
    <source>
        <strain evidence="3 4">CHU3</strain>
    </source>
</reference>
<dbReference type="EMBL" id="JAJIRN010000009">
    <property type="protein sequence ID" value="MCV2370462.1"/>
    <property type="molecule type" value="Genomic_DNA"/>
</dbReference>
<name>A0ABT2YK74_9BURK</name>
<feature type="chain" id="PRO_5047293977" description="Porin domain-containing protein" evidence="1">
    <location>
        <begin position="24"/>
        <end position="378"/>
    </location>
</feature>
<feature type="domain" description="Porin" evidence="2">
    <location>
        <begin position="9"/>
        <end position="356"/>
    </location>
</feature>
<proteinExistence type="predicted"/>
<keyword evidence="1" id="KW-0732">Signal</keyword>
<dbReference type="RefSeq" id="WP_263573046.1">
    <property type="nucleotide sequence ID" value="NZ_JAJIRN010000009.1"/>
</dbReference>
<sequence>MKNIFQIAALTACGLAAPLAAMAADDDGPKFSFSGFAQLTAGKVLSGKEGSYMQWSCPCTIQNWEYVGVYEKSKGWQADQESLLGLQGTLRMNDKLSATVQLLSRPNNDNYQPSVDWAYVSYALTDEWTLQAGRKRIPLYYYSDFLYVGTAYPWVRPAPDVYGWPIYAYDGANLAYSRPVFGNWTLDANLWAGGFSYKDNAYDTKIYFGDRTDEAWRKILGGYATLSDGAISVRAMLMTFRNEQSTHKPDGSTVINLDGYRTNIMGLSANYDGRNWILRSELNRFSQKVSGYTYNYFLLGGGYKFGDWTGMYTISRYRTAENNFLAPIEGRRTKTLALRWDVSKNWALKAQYDVSKDQSKYDFFGDYKLLSFSAQTSF</sequence>
<feature type="signal peptide" evidence="1">
    <location>
        <begin position="1"/>
        <end position="23"/>
    </location>
</feature>
<protein>
    <recommendedName>
        <fullName evidence="2">Porin domain-containing protein</fullName>
    </recommendedName>
</protein>
<dbReference type="InterPro" id="IPR023614">
    <property type="entry name" value="Porin_dom_sf"/>
</dbReference>
<keyword evidence="4" id="KW-1185">Reference proteome</keyword>
<evidence type="ECO:0000256" key="1">
    <source>
        <dbReference type="SAM" id="SignalP"/>
    </source>
</evidence>
<evidence type="ECO:0000259" key="2">
    <source>
        <dbReference type="Pfam" id="PF13609"/>
    </source>
</evidence>